<evidence type="ECO:0000259" key="6">
    <source>
        <dbReference type="Pfam" id="PF13515"/>
    </source>
</evidence>
<comment type="caution">
    <text evidence="8">The sequence shown here is derived from an EMBL/GenBank/DDBJ whole genome shotgun (WGS) entry which is preliminary data.</text>
</comment>
<dbReference type="GO" id="GO:0016020">
    <property type="term" value="C:membrane"/>
    <property type="evidence" value="ECO:0007669"/>
    <property type="project" value="UniProtKB-SubCell"/>
</dbReference>
<evidence type="ECO:0000313" key="10">
    <source>
        <dbReference type="Proteomes" id="UP000522688"/>
    </source>
</evidence>
<evidence type="ECO:0000313" key="7">
    <source>
        <dbReference type="EMBL" id="GEK82111.1"/>
    </source>
</evidence>
<evidence type="ECO:0000256" key="2">
    <source>
        <dbReference type="ARBA" id="ARBA00022692"/>
    </source>
</evidence>
<evidence type="ECO:0000256" key="1">
    <source>
        <dbReference type="ARBA" id="ARBA00004141"/>
    </source>
</evidence>
<proteinExistence type="predicted"/>
<comment type="subcellular location">
    <subcellularLocation>
        <location evidence="1">Membrane</location>
        <topology evidence="1">Multi-pass membrane protein</topology>
    </subcellularLocation>
</comment>
<dbReference type="EMBL" id="BJUV01000003">
    <property type="protein sequence ID" value="GEK82111.1"/>
    <property type="molecule type" value="Genomic_DNA"/>
</dbReference>
<protein>
    <submittedName>
        <fullName evidence="7">FUSC family protein</fullName>
    </submittedName>
    <submittedName>
        <fullName evidence="8">Uncharacterized membrane protein YgaE (UPF0421/DUF939 family)</fullName>
    </submittedName>
</protein>
<dbReference type="EMBL" id="JACGWW010000002">
    <property type="protein sequence ID" value="MBA8813913.1"/>
    <property type="molecule type" value="Genomic_DNA"/>
</dbReference>
<dbReference type="AlphaFoldDB" id="A0A7W3PJC4"/>
<dbReference type="OrthoDB" id="5198202at2"/>
<dbReference type="RefSeq" id="WP_146852491.1">
    <property type="nucleotide sequence ID" value="NZ_BAAAHR010000003.1"/>
</dbReference>
<keyword evidence="2 5" id="KW-0812">Transmembrane</keyword>
<organism evidence="8 10">
    <name type="scientific">Frigoribacterium faeni</name>
    <dbReference type="NCBI Taxonomy" id="145483"/>
    <lineage>
        <taxon>Bacteria</taxon>
        <taxon>Bacillati</taxon>
        <taxon>Actinomycetota</taxon>
        <taxon>Actinomycetes</taxon>
        <taxon>Micrococcales</taxon>
        <taxon>Microbacteriaceae</taxon>
        <taxon>Frigoribacterium</taxon>
    </lineage>
</organism>
<dbReference type="InterPro" id="IPR049453">
    <property type="entry name" value="Memb_transporter_dom"/>
</dbReference>
<accession>A0A7W3PJC4</accession>
<evidence type="ECO:0000256" key="4">
    <source>
        <dbReference type="ARBA" id="ARBA00023136"/>
    </source>
</evidence>
<dbReference type="Proteomes" id="UP000321154">
    <property type="component" value="Unassembled WGS sequence"/>
</dbReference>
<dbReference type="Pfam" id="PF13515">
    <property type="entry name" value="FUSC_2"/>
    <property type="match status" value="1"/>
</dbReference>
<keyword evidence="9" id="KW-1185">Reference proteome</keyword>
<feature type="transmembrane region" description="Helical" evidence="5">
    <location>
        <begin position="115"/>
        <end position="140"/>
    </location>
</feature>
<evidence type="ECO:0000256" key="5">
    <source>
        <dbReference type="SAM" id="Phobius"/>
    </source>
</evidence>
<keyword evidence="3 5" id="KW-1133">Transmembrane helix</keyword>
<evidence type="ECO:0000313" key="8">
    <source>
        <dbReference type="EMBL" id="MBA8813913.1"/>
    </source>
</evidence>
<feature type="domain" description="Integral membrane bound transporter" evidence="6">
    <location>
        <begin position="57"/>
        <end position="173"/>
    </location>
</feature>
<sequence length="376" mass="40312">MTDRARPEAPTTQRLRRVVRRASGGFDPRAATARTLASGPAVVQIVLAASASYAVTHYVLGHAIPLLAVTITISSLGLARDARPRRVLENAVGVLIGIALSEVLLMVVGKGLWQIALVLFAALLVGRFFSPSSAFAVAAATQSMLVMLLPDPDGGPFVRSIDGAVGGVIALIVTAVVPRDPIGLARADARQLFAEVERAFASLIVAVRTDDVRRADDALRRLRSTQPLLDDWASTLESAQSIARLSPFLRSRLPHLRQQAAVRRYVDLAVRNLRVIARRLDTSLGDGVDRRPVGDLLESTSRAVAVLGESLHDVERRPVAREALTAVARRLDPTLVVPGAPVTEAMIVLMMRPLLVDLLMATGLDHDEARALLAPV</sequence>
<feature type="transmembrane region" description="Helical" evidence="5">
    <location>
        <begin position="59"/>
        <end position="79"/>
    </location>
</feature>
<gene>
    <name evidence="8" type="ORF">FB463_002162</name>
    <name evidence="7" type="ORF">FFA01_04200</name>
</gene>
<feature type="transmembrane region" description="Helical" evidence="5">
    <location>
        <begin position="91"/>
        <end position="109"/>
    </location>
</feature>
<reference evidence="8 10" key="2">
    <citation type="submission" date="2020-07" db="EMBL/GenBank/DDBJ databases">
        <title>Sequencing the genomes of 1000 actinobacteria strains.</title>
        <authorList>
            <person name="Klenk H.-P."/>
        </authorList>
    </citation>
    <scope>NUCLEOTIDE SEQUENCE [LARGE SCALE GENOMIC DNA]</scope>
    <source>
        <strain evidence="8 10">DSM 10309</strain>
    </source>
</reference>
<dbReference type="Proteomes" id="UP000522688">
    <property type="component" value="Unassembled WGS sequence"/>
</dbReference>
<evidence type="ECO:0000313" key="9">
    <source>
        <dbReference type="Proteomes" id="UP000321154"/>
    </source>
</evidence>
<reference evidence="7 9" key="1">
    <citation type="submission" date="2019-07" db="EMBL/GenBank/DDBJ databases">
        <title>Whole genome shotgun sequence of Frigoribacterium faeni NBRC 103066.</title>
        <authorList>
            <person name="Hosoyama A."/>
            <person name="Uohara A."/>
            <person name="Ohji S."/>
            <person name="Ichikawa N."/>
        </authorList>
    </citation>
    <scope>NUCLEOTIDE SEQUENCE [LARGE SCALE GENOMIC DNA]</scope>
    <source>
        <strain evidence="7 9">NBRC 103066</strain>
    </source>
</reference>
<evidence type="ECO:0000256" key="3">
    <source>
        <dbReference type="ARBA" id="ARBA00022989"/>
    </source>
</evidence>
<keyword evidence="4 5" id="KW-0472">Membrane</keyword>
<name>A0A7W3PJC4_9MICO</name>